<dbReference type="PANTHER" id="PTHR18901:SF38">
    <property type="entry name" value="PSEUDOURIDINE-5'-PHOSPHATASE"/>
    <property type="match status" value="1"/>
</dbReference>
<dbReference type="InterPro" id="IPR006439">
    <property type="entry name" value="HAD-SF_hydro_IA"/>
</dbReference>
<dbReference type="CDD" id="cd02598">
    <property type="entry name" value="HAD_BPGM"/>
    <property type="match status" value="1"/>
</dbReference>
<organism evidence="2 3">
    <name type="scientific">Bacillus songklensis</name>
    <dbReference type="NCBI Taxonomy" id="1069116"/>
    <lineage>
        <taxon>Bacteria</taxon>
        <taxon>Bacillati</taxon>
        <taxon>Bacillota</taxon>
        <taxon>Bacilli</taxon>
        <taxon>Bacillales</taxon>
        <taxon>Bacillaceae</taxon>
        <taxon>Bacillus</taxon>
    </lineage>
</organism>
<dbReference type="NCBIfam" id="TIGR01509">
    <property type="entry name" value="HAD-SF-IA-v3"/>
    <property type="match status" value="1"/>
</dbReference>
<evidence type="ECO:0000313" key="3">
    <source>
        <dbReference type="Proteomes" id="UP001595752"/>
    </source>
</evidence>
<keyword evidence="3" id="KW-1185">Reference proteome</keyword>
<dbReference type="EMBL" id="JBHRZT010000067">
    <property type="protein sequence ID" value="MFC3884898.1"/>
    <property type="molecule type" value="Genomic_DNA"/>
</dbReference>
<dbReference type="Gene3D" id="3.40.50.1000">
    <property type="entry name" value="HAD superfamily/HAD-like"/>
    <property type="match status" value="1"/>
</dbReference>
<dbReference type="InterPro" id="IPR036412">
    <property type="entry name" value="HAD-like_sf"/>
</dbReference>
<protein>
    <submittedName>
        <fullName evidence="2">Beta-phosphoglucomutase</fullName>
        <ecNumber evidence="2">5.4.2.6</ecNumber>
    </submittedName>
</protein>
<dbReference type="SFLD" id="SFLDG01129">
    <property type="entry name" value="C1.5:_HAD__Beta-PGM__Phosphata"/>
    <property type="match status" value="1"/>
</dbReference>
<sequence length="224" mass="25445">MSMLKAVIFDMDGVIADTVQLYYFANKHIADQIGAPFDRDLNQRLQGINRMKTVECLVELSGQTFSDEKKRSLAEEKNEHYKKLIQNMSPKDMLPGILPLLMELKENKVKTAVASSSSNAFTVLEKLELIHWFDYVVDVKTIQNGKPHPEIFMKAADELGIRYKNCAAIEDGEAGLSGIQKAGMFSIGVGAHQAMEKADWHVMSTGKLNYRELKEKFEKWYSRH</sequence>
<comment type="similarity">
    <text evidence="1">Belongs to the HAD-like hydrolase superfamily. CbbY/CbbZ/Gph/YieH family.</text>
</comment>
<evidence type="ECO:0000256" key="1">
    <source>
        <dbReference type="ARBA" id="ARBA00006171"/>
    </source>
</evidence>
<dbReference type="RefSeq" id="WP_377916797.1">
    <property type="nucleotide sequence ID" value="NZ_JBHRZT010000067.1"/>
</dbReference>
<dbReference type="SFLD" id="SFLDS00003">
    <property type="entry name" value="Haloacid_Dehalogenase"/>
    <property type="match status" value="1"/>
</dbReference>
<dbReference type="PANTHER" id="PTHR18901">
    <property type="entry name" value="2-DEOXYGLUCOSE-6-PHOSPHATE PHOSPHATASE 2"/>
    <property type="match status" value="1"/>
</dbReference>
<gene>
    <name evidence="2" type="primary">pgmB</name>
    <name evidence="2" type="ORF">ACFOU2_16055</name>
</gene>
<dbReference type="SUPFAM" id="SSF56784">
    <property type="entry name" value="HAD-like"/>
    <property type="match status" value="1"/>
</dbReference>
<dbReference type="InterPro" id="IPR023214">
    <property type="entry name" value="HAD_sf"/>
</dbReference>
<dbReference type="EC" id="5.4.2.6" evidence="2"/>
<dbReference type="Pfam" id="PF00702">
    <property type="entry name" value="Hydrolase"/>
    <property type="match status" value="1"/>
</dbReference>
<accession>A0ABV8B3K7</accession>
<dbReference type="GO" id="GO:0008801">
    <property type="term" value="F:beta-phosphoglucomutase activity"/>
    <property type="evidence" value="ECO:0007669"/>
    <property type="project" value="UniProtKB-EC"/>
</dbReference>
<dbReference type="InterPro" id="IPR010976">
    <property type="entry name" value="B-phosphoglucomutase_hydrolase"/>
</dbReference>
<dbReference type="Gene3D" id="1.10.150.240">
    <property type="entry name" value="Putative phosphatase, domain 2"/>
    <property type="match status" value="1"/>
</dbReference>
<name>A0ABV8B3K7_9BACI</name>
<dbReference type="InterPro" id="IPR023198">
    <property type="entry name" value="PGP-like_dom2"/>
</dbReference>
<dbReference type="Proteomes" id="UP001595752">
    <property type="component" value="Unassembled WGS sequence"/>
</dbReference>
<reference evidence="3" key="1">
    <citation type="journal article" date="2019" name="Int. J. Syst. Evol. Microbiol.">
        <title>The Global Catalogue of Microorganisms (GCM) 10K type strain sequencing project: providing services to taxonomists for standard genome sequencing and annotation.</title>
        <authorList>
            <consortium name="The Broad Institute Genomics Platform"/>
            <consortium name="The Broad Institute Genome Sequencing Center for Infectious Disease"/>
            <person name="Wu L."/>
            <person name="Ma J."/>
        </authorList>
    </citation>
    <scope>NUCLEOTIDE SEQUENCE [LARGE SCALE GENOMIC DNA]</scope>
    <source>
        <strain evidence="3">CCUG 61889</strain>
    </source>
</reference>
<keyword evidence="2" id="KW-0413">Isomerase</keyword>
<evidence type="ECO:0000313" key="2">
    <source>
        <dbReference type="EMBL" id="MFC3884898.1"/>
    </source>
</evidence>
<dbReference type="NCBIfam" id="TIGR02009">
    <property type="entry name" value="PGMB-YQAB-SF"/>
    <property type="match status" value="1"/>
</dbReference>
<dbReference type="NCBIfam" id="TIGR01990">
    <property type="entry name" value="bPGM"/>
    <property type="match status" value="1"/>
</dbReference>
<proteinExistence type="inferred from homology"/>
<dbReference type="InterPro" id="IPR010972">
    <property type="entry name" value="Beta-PGM"/>
</dbReference>
<dbReference type="SFLD" id="SFLDG01135">
    <property type="entry name" value="C1.5.6:_HAD__Beta-PGM__Phospha"/>
    <property type="match status" value="1"/>
</dbReference>
<comment type="caution">
    <text evidence="2">The sequence shown here is derived from an EMBL/GenBank/DDBJ whole genome shotgun (WGS) entry which is preliminary data.</text>
</comment>